<evidence type="ECO:0000313" key="1">
    <source>
        <dbReference type="EMBL" id="EAV43207.1"/>
    </source>
</evidence>
<gene>
    <name evidence="1" type="ORF">SIAM614_20326</name>
</gene>
<reference evidence="1 2" key="1">
    <citation type="submission" date="2006-05" db="EMBL/GenBank/DDBJ databases">
        <authorList>
            <person name="King G."/>
            <person name="Ferriera S."/>
            <person name="Johnson J."/>
            <person name="Kravitz S."/>
            <person name="Beeson K."/>
            <person name="Sutton G."/>
            <person name="Rogers Y.-H."/>
            <person name="Friedman R."/>
            <person name="Frazier M."/>
            <person name="Venter J.C."/>
        </authorList>
    </citation>
    <scope>NUCLEOTIDE SEQUENCE [LARGE SCALE GENOMIC DNA]</scope>
    <source>
        <strain evidence="2">ATCC 25650 / DSM 13394 / JCM 20685 / NBRC 16684 / NCIMB 2208 / IAM 12614 / B1</strain>
    </source>
</reference>
<proteinExistence type="predicted"/>
<dbReference type="AlphaFoldDB" id="A0NW42"/>
<dbReference type="EMBL" id="AAUW01000011">
    <property type="protein sequence ID" value="EAV43207.1"/>
    <property type="molecule type" value="Genomic_DNA"/>
</dbReference>
<organism evidence="1 2">
    <name type="scientific">Roseibium aggregatum (strain ATCC 25650 / DSM 13394 / JCM 20685 / NBRC 16684 / NCIMB 2208 / IAM 12614 / B1)</name>
    <name type="common">Stappia aggregata</name>
    <dbReference type="NCBI Taxonomy" id="384765"/>
    <lineage>
        <taxon>Bacteria</taxon>
        <taxon>Pseudomonadati</taxon>
        <taxon>Pseudomonadota</taxon>
        <taxon>Alphaproteobacteria</taxon>
        <taxon>Hyphomicrobiales</taxon>
        <taxon>Stappiaceae</taxon>
        <taxon>Roseibium</taxon>
    </lineage>
</organism>
<protein>
    <submittedName>
        <fullName evidence="1">Uncharacterized protein</fullName>
    </submittedName>
</protein>
<comment type="caution">
    <text evidence="1">The sequence shown here is derived from an EMBL/GenBank/DDBJ whole genome shotgun (WGS) entry which is preliminary data.</text>
</comment>
<sequence length="65" mass="7723">MREYQFMITPGRKTRVFIEFTIKKLAIAPVDKCINFLSTRSIMREHSTVQSDAKEHIVHFLIDKR</sequence>
<name>A0NW42_ROSAI</name>
<dbReference type="Proteomes" id="UP000004848">
    <property type="component" value="Unassembled WGS sequence"/>
</dbReference>
<accession>A0NW42</accession>
<evidence type="ECO:0000313" key="2">
    <source>
        <dbReference type="Proteomes" id="UP000004848"/>
    </source>
</evidence>